<proteinExistence type="predicted"/>
<reference evidence="1" key="1">
    <citation type="submission" date="2020-05" db="EMBL/GenBank/DDBJ databases">
        <authorList>
            <person name="Chiriac C."/>
            <person name="Salcher M."/>
            <person name="Ghai R."/>
            <person name="Kavagutti S V."/>
        </authorList>
    </citation>
    <scope>NUCLEOTIDE SEQUENCE</scope>
</reference>
<dbReference type="AlphaFoldDB" id="A0A6J6WYP3"/>
<sequence length="165" mass="17856">MILGSAGPRNDDGRNSGCREFGDGACAGSRDHQIGGRIDLNHVVFVADDVVHDAALTRMRRRCVGQETLADYVAHCKLRAPLKNLDHFGDSLIDGLRTKRSAEHGDKKTIVGNAELFASVVSRCHAIKGDQFATHRRTRDARVGQLGALECHRAHACETGADPSC</sequence>
<protein>
    <submittedName>
        <fullName evidence="1">Unannotated protein</fullName>
    </submittedName>
</protein>
<name>A0A6J6WYP3_9ZZZZ</name>
<dbReference type="EMBL" id="CAFAAI010000024">
    <property type="protein sequence ID" value="CAB4788885.1"/>
    <property type="molecule type" value="Genomic_DNA"/>
</dbReference>
<accession>A0A6J6WYP3</accession>
<gene>
    <name evidence="1" type="ORF">UFOPK2992_00256</name>
</gene>
<organism evidence="1">
    <name type="scientific">freshwater metagenome</name>
    <dbReference type="NCBI Taxonomy" id="449393"/>
    <lineage>
        <taxon>unclassified sequences</taxon>
        <taxon>metagenomes</taxon>
        <taxon>ecological metagenomes</taxon>
    </lineage>
</organism>
<evidence type="ECO:0000313" key="1">
    <source>
        <dbReference type="EMBL" id="CAB4788885.1"/>
    </source>
</evidence>